<dbReference type="SUPFAM" id="SSF55874">
    <property type="entry name" value="ATPase domain of HSP90 chaperone/DNA topoisomerase II/histidine kinase"/>
    <property type="match status" value="1"/>
</dbReference>
<keyword evidence="3" id="KW-0547">Nucleotide-binding</keyword>
<dbReference type="CDD" id="cd16935">
    <property type="entry name" value="HATPase_AgrC-ComD-like"/>
    <property type="match status" value="1"/>
</dbReference>
<dbReference type="GO" id="GO:0005524">
    <property type="term" value="F:ATP binding"/>
    <property type="evidence" value="ECO:0007669"/>
    <property type="project" value="UniProtKB-KW"/>
</dbReference>
<evidence type="ECO:0000313" key="4">
    <source>
        <dbReference type="Proteomes" id="UP000261111"/>
    </source>
</evidence>
<dbReference type="Gene3D" id="1.10.287.130">
    <property type="match status" value="1"/>
</dbReference>
<evidence type="ECO:0000259" key="2">
    <source>
        <dbReference type="Pfam" id="PF14501"/>
    </source>
</evidence>
<comment type="caution">
    <text evidence="3">The sequence shown here is derived from an EMBL/GenBank/DDBJ whole genome shotgun (WGS) entry which is preliminary data.</text>
</comment>
<gene>
    <name evidence="3" type="ORF">DWX41_12380</name>
</gene>
<dbReference type="AlphaFoldDB" id="A0A3E2WX35"/>
<feature type="transmembrane region" description="Helical" evidence="1">
    <location>
        <begin position="36"/>
        <end position="54"/>
    </location>
</feature>
<sequence>MHITGFFDILGTGLYFIGSYFFYRTLTCFLEPRRQFSRRAVSYLIGLFVSSMVIFPRDVVNITVTIPLFFAMLLIGFKQKILVKASVVLMFFPIIISFNFLIQQIGTWIWINMLARDEIANAALSNLSYILNILFWYWFWKIWEKKTREMVDTLDEQSWLLLDAVCLASLTAVMSCVYYTPRESYKVWLCMLACLITNFASIRLVFYLAENIRGRLEQKNEKLQQDYYRELEAGQQELRKFRHDMNNHFSVVAGLMDDGKEEEAKRYFRKLSGHLSAKGRSFCRNSIVNAVLNAKYNRALEQEIDCFFNIEIDELFFIDPLDICTIFSNTLDNAIEACMKVVPEKRRISLKARCTEKGYFSFEIENSKNGEVLMENGRFRTWKKEKQQHGIGIENVKDVVRRYQGTVDITYDAERFCVVILIAEGSRLA</sequence>
<feature type="transmembrane region" description="Helical" evidence="1">
    <location>
        <begin position="6"/>
        <end position="24"/>
    </location>
</feature>
<feature type="transmembrane region" description="Helical" evidence="1">
    <location>
        <begin position="60"/>
        <end position="77"/>
    </location>
</feature>
<dbReference type="Proteomes" id="UP000261111">
    <property type="component" value="Unassembled WGS sequence"/>
</dbReference>
<dbReference type="Gene3D" id="3.30.565.10">
    <property type="entry name" value="Histidine kinase-like ATPase, C-terminal domain"/>
    <property type="match status" value="1"/>
</dbReference>
<keyword evidence="1" id="KW-0812">Transmembrane</keyword>
<keyword evidence="1" id="KW-0472">Membrane</keyword>
<dbReference type="InterPro" id="IPR036890">
    <property type="entry name" value="HATPase_C_sf"/>
</dbReference>
<dbReference type="InterPro" id="IPR032834">
    <property type="entry name" value="NatK-like_C"/>
</dbReference>
<dbReference type="EMBL" id="QVIA01000012">
    <property type="protein sequence ID" value="RGC31600.1"/>
    <property type="molecule type" value="Genomic_DNA"/>
</dbReference>
<feature type="domain" description="Sensor histidine kinase NatK-like C-terminal" evidence="2">
    <location>
        <begin position="319"/>
        <end position="422"/>
    </location>
</feature>
<dbReference type="PANTHER" id="PTHR40448:SF1">
    <property type="entry name" value="TWO-COMPONENT SENSOR HISTIDINE KINASE"/>
    <property type="match status" value="1"/>
</dbReference>
<proteinExistence type="predicted"/>
<feature type="transmembrane region" description="Helical" evidence="1">
    <location>
        <begin position="186"/>
        <end position="209"/>
    </location>
</feature>
<reference evidence="3 4" key="1">
    <citation type="submission" date="2018-08" db="EMBL/GenBank/DDBJ databases">
        <title>A genome reference for cultivated species of the human gut microbiota.</title>
        <authorList>
            <person name="Zou Y."/>
            <person name="Xue W."/>
            <person name="Luo G."/>
        </authorList>
    </citation>
    <scope>NUCLEOTIDE SEQUENCE [LARGE SCALE GENOMIC DNA]</scope>
    <source>
        <strain evidence="3 4">AF19-21</strain>
    </source>
</reference>
<keyword evidence="3" id="KW-0067">ATP-binding</keyword>
<feature type="transmembrane region" description="Helical" evidence="1">
    <location>
        <begin position="89"/>
        <end position="111"/>
    </location>
</feature>
<keyword evidence="1" id="KW-1133">Transmembrane helix</keyword>
<protein>
    <submittedName>
        <fullName evidence="3">ATP-binding protein</fullName>
    </submittedName>
</protein>
<dbReference type="GO" id="GO:0042802">
    <property type="term" value="F:identical protein binding"/>
    <property type="evidence" value="ECO:0007669"/>
    <property type="project" value="TreeGrafter"/>
</dbReference>
<organism evidence="3 4">
    <name type="scientific">Hungatella hathewayi</name>
    <dbReference type="NCBI Taxonomy" id="154046"/>
    <lineage>
        <taxon>Bacteria</taxon>
        <taxon>Bacillati</taxon>
        <taxon>Bacillota</taxon>
        <taxon>Clostridia</taxon>
        <taxon>Lachnospirales</taxon>
        <taxon>Lachnospiraceae</taxon>
        <taxon>Hungatella</taxon>
    </lineage>
</organism>
<evidence type="ECO:0000256" key="1">
    <source>
        <dbReference type="SAM" id="Phobius"/>
    </source>
</evidence>
<dbReference type="PANTHER" id="PTHR40448">
    <property type="entry name" value="TWO-COMPONENT SENSOR HISTIDINE KINASE"/>
    <property type="match status" value="1"/>
</dbReference>
<name>A0A3E2WX35_9FIRM</name>
<feature type="transmembrane region" description="Helical" evidence="1">
    <location>
        <begin position="123"/>
        <end position="140"/>
    </location>
</feature>
<accession>A0A3E2WX35</accession>
<dbReference type="Pfam" id="PF14501">
    <property type="entry name" value="HATPase_c_5"/>
    <property type="match status" value="1"/>
</dbReference>
<evidence type="ECO:0000313" key="3">
    <source>
        <dbReference type="EMBL" id="RGC31600.1"/>
    </source>
</evidence>